<dbReference type="Proteomes" id="UP000015455">
    <property type="component" value="Unassembled WGS sequence"/>
</dbReference>
<dbReference type="PRINTS" id="PR01004">
    <property type="entry name" value="FLGFLIJ"/>
</dbReference>
<dbReference type="PANTHER" id="PTHR38786:SF1">
    <property type="entry name" value="FLAGELLAR FLIJ PROTEIN"/>
    <property type="match status" value="1"/>
</dbReference>
<comment type="similarity">
    <text evidence="2">Belongs to the FliJ family.</text>
</comment>
<keyword evidence="13" id="KW-1185">Reference proteome</keyword>
<comment type="subcellular location">
    <subcellularLocation>
        <location evidence="1">Cell membrane</location>
        <topology evidence="1">Peripheral membrane protein</topology>
        <orientation evidence="1">Cytoplasmic side</orientation>
    </subcellularLocation>
</comment>
<feature type="region of interest" description="Disordered" evidence="11">
    <location>
        <begin position="131"/>
        <end position="166"/>
    </location>
</feature>
<evidence type="ECO:0000256" key="7">
    <source>
        <dbReference type="ARBA" id="ARBA00022795"/>
    </source>
</evidence>
<keyword evidence="4" id="KW-0813">Transport</keyword>
<evidence type="ECO:0000256" key="10">
    <source>
        <dbReference type="ARBA" id="ARBA00023225"/>
    </source>
</evidence>
<dbReference type="GO" id="GO:0071973">
    <property type="term" value="P:bacterial-type flagellum-dependent cell motility"/>
    <property type="evidence" value="ECO:0007669"/>
    <property type="project" value="InterPro"/>
</dbReference>
<dbReference type="InterPro" id="IPR018006">
    <property type="entry name" value="Flag_FliJ_proteobac"/>
</dbReference>
<dbReference type="InterPro" id="IPR012823">
    <property type="entry name" value="Flagell_FliJ"/>
</dbReference>
<dbReference type="GO" id="GO:0006935">
    <property type="term" value="P:chemotaxis"/>
    <property type="evidence" value="ECO:0007669"/>
    <property type="project" value="UniProtKB-KW"/>
</dbReference>
<comment type="caution">
    <text evidence="12">The sequence shown here is derived from an EMBL/GenBank/DDBJ whole genome shotgun (WGS) entry which is preliminary data.</text>
</comment>
<evidence type="ECO:0000256" key="2">
    <source>
        <dbReference type="ARBA" id="ARBA00010004"/>
    </source>
</evidence>
<accession>S9ZNZ3</accession>
<evidence type="ECO:0000256" key="9">
    <source>
        <dbReference type="ARBA" id="ARBA00023136"/>
    </source>
</evidence>
<protein>
    <recommendedName>
        <fullName evidence="3">Flagellar FliJ protein</fullName>
    </recommendedName>
</protein>
<dbReference type="InterPro" id="IPR053716">
    <property type="entry name" value="Flag_assembly_chemotaxis_eff"/>
</dbReference>
<evidence type="ECO:0000256" key="4">
    <source>
        <dbReference type="ARBA" id="ARBA00022448"/>
    </source>
</evidence>
<dbReference type="InterPro" id="IPR052570">
    <property type="entry name" value="FliJ"/>
</dbReference>
<keyword evidence="5" id="KW-1003">Cell membrane</keyword>
<dbReference type="PIRSF" id="PIRSF019404">
    <property type="entry name" value="FliJ"/>
    <property type="match status" value="1"/>
</dbReference>
<dbReference type="Pfam" id="PF02050">
    <property type="entry name" value="FliJ"/>
    <property type="match status" value="1"/>
</dbReference>
<dbReference type="GO" id="GO:0003774">
    <property type="term" value="F:cytoskeletal motor activity"/>
    <property type="evidence" value="ECO:0007669"/>
    <property type="project" value="InterPro"/>
</dbReference>
<dbReference type="STRING" id="1348657.M622_13295"/>
<dbReference type="GO" id="GO:0015031">
    <property type="term" value="P:protein transport"/>
    <property type="evidence" value="ECO:0007669"/>
    <property type="project" value="UniProtKB-KW"/>
</dbReference>
<keyword evidence="9" id="KW-0472">Membrane</keyword>
<evidence type="ECO:0000256" key="3">
    <source>
        <dbReference type="ARBA" id="ARBA00020392"/>
    </source>
</evidence>
<evidence type="ECO:0000256" key="6">
    <source>
        <dbReference type="ARBA" id="ARBA00022500"/>
    </source>
</evidence>
<reference evidence="12 13" key="1">
    <citation type="submission" date="2013-06" db="EMBL/GenBank/DDBJ databases">
        <title>Draft genome sequence of Thauera terpenica.</title>
        <authorList>
            <person name="Liu B."/>
            <person name="Frostegard A.H."/>
            <person name="Shapleigh J.P."/>
        </authorList>
    </citation>
    <scope>NUCLEOTIDE SEQUENCE [LARGE SCALE GENOMIC DNA]</scope>
    <source>
        <strain evidence="12 13">58Eu</strain>
    </source>
</reference>
<organism evidence="12 13">
    <name type="scientific">Thauera terpenica 58Eu</name>
    <dbReference type="NCBI Taxonomy" id="1348657"/>
    <lineage>
        <taxon>Bacteria</taxon>
        <taxon>Pseudomonadati</taxon>
        <taxon>Pseudomonadota</taxon>
        <taxon>Betaproteobacteria</taxon>
        <taxon>Rhodocyclales</taxon>
        <taxon>Zoogloeaceae</taxon>
        <taxon>Thauera</taxon>
    </lineage>
</organism>
<dbReference type="PANTHER" id="PTHR38786">
    <property type="entry name" value="FLAGELLAR FLIJ PROTEIN"/>
    <property type="match status" value="1"/>
</dbReference>
<dbReference type="AlphaFoldDB" id="S9ZNZ3"/>
<evidence type="ECO:0000313" key="12">
    <source>
        <dbReference type="EMBL" id="EPZ16356.1"/>
    </source>
</evidence>
<dbReference type="eggNOG" id="COG2882">
    <property type="taxonomic scope" value="Bacteria"/>
</dbReference>
<evidence type="ECO:0000313" key="13">
    <source>
        <dbReference type="Proteomes" id="UP000015455"/>
    </source>
</evidence>
<dbReference type="GO" id="GO:0044781">
    <property type="term" value="P:bacterial-type flagellum organization"/>
    <property type="evidence" value="ECO:0007669"/>
    <property type="project" value="UniProtKB-KW"/>
</dbReference>
<dbReference type="GO" id="GO:0009288">
    <property type="term" value="C:bacterial-type flagellum"/>
    <property type="evidence" value="ECO:0007669"/>
    <property type="project" value="InterPro"/>
</dbReference>
<dbReference type="NCBIfam" id="TIGR02473">
    <property type="entry name" value="flagell_FliJ"/>
    <property type="match status" value="1"/>
</dbReference>
<name>S9ZNZ3_9RHOO</name>
<gene>
    <name evidence="12" type="ORF">M622_13295</name>
</gene>
<keyword evidence="8" id="KW-0653">Protein transport</keyword>
<dbReference type="Gene3D" id="1.10.287.1700">
    <property type="match status" value="1"/>
</dbReference>
<sequence>MNTIRRHAEQRHYPPMTARFHLQPLLDLAQTRTDDAARRLGELVAAERDVEQKLQMLEDYRHEYNERFVQAARDGLSPDAWRNYSAFIGRLDDAIAAQRKVVEQSRHQTSQGQQGWLQQRNKLKAFDTLAQRHQAGIARTEARQEQKMTDEHAARRGLNDNDQHDE</sequence>
<dbReference type="GO" id="GO:0005886">
    <property type="term" value="C:plasma membrane"/>
    <property type="evidence" value="ECO:0007669"/>
    <property type="project" value="UniProtKB-SubCell"/>
</dbReference>
<keyword evidence="6" id="KW-0145">Chemotaxis</keyword>
<evidence type="ECO:0000256" key="5">
    <source>
        <dbReference type="ARBA" id="ARBA00022475"/>
    </source>
</evidence>
<evidence type="ECO:0000256" key="11">
    <source>
        <dbReference type="SAM" id="MobiDB-lite"/>
    </source>
</evidence>
<evidence type="ECO:0000256" key="1">
    <source>
        <dbReference type="ARBA" id="ARBA00004413"/>
    </source>
</evidence>
<dbReference type="EMBL" id="ATJV01000046">
    <property type="protein sequence ID" value="EPZ16356.1"/>
    <property type="molecule type" value="Genomic_DNA"/>
</dbReference>
<dbReference type="PATRIC" id="fig|1348657.5.peg.1198"/>
<keyword evidence="10" id="KW-1006">Bacterial flagellum protein export</keyword>
<feature type="compositionally biased region" description="Basic and acidic residues" evidence="11">
    <location>
        <begin position="140"/>
        <end position="166"/>
    </location>
</feature>
<proteinExistence type="inferred from homology"/>
<keyword evidence="7" id="KW-1005">Bacterial flagellum biogenesis</keyword>
<evidence type="ECO:0000256" key="8">
    <source>
        <dbReference type="ARBA" id="ARBA00022927"/>
    </source>
</evidence>